<dbReference type="EC" id="2.8.1.6" evidence="3 13"/>
<dbReference type="InterPro" id="IPR024177">
    <property type="entry name" value="Biotin_synthase"/>
</dbReference>
<name>K2P2E6_9HYPH</name>
<dbReference type="GO" id="GO:0051537">
    <property type="term" value="F:2 iron, 2 sulfur cluster binding"/>
    <property type="evidence" value="ECO:0007669"/>
    <property type="project" value="UniProtKB-KW"/>
</dbReference>
<evidence type="ECO:0000259" key="15">
    <source>
        <dbReference type="PROSITE" id="PS51918"/>
    </source>
</evidence>
<evidence type="ECO:0000256" key="1">
    <source>
        <dbReference type="ARBA" id="ARBA00004942"/>
    </source>
</evidence>
<evidence type="ECO:0000256" key="7">
    <source>
        <dbReference type="ARBA" id="ARBA00022714"/>
    </source>
</evidence>
<evidence type="ECO:0000256" key="8">
    <source>
        <dbReference type="ARBA" id="ARBA00022723"/>
    </source>
</evidence>
<dbReference type="PANTHER" id="PTHR22976:SF2">
    <property type="entry name" value="BIOTIN SYNTHASE, MITOCHONDRIAL"/>
    <property type="match status" value="1"/>
</dbReference>
<dbReference type="Pfam" id="PF04055">
    <property type="entry name" value="Radical_SAM"/>
    <property type="match status" value="1"/>
</dbReference>
<feature type="binding site" evidence="13 14">
    <location>
        <position position="58"/>
    </location>
    <ligand>
        <name>[4Fe-4S] cluster</name>
        <dbReference type="ChEBI" id="CHEBI:49883"/>
        <note>4Fe-4S-S-AdoMet</note>
    </ligand>
</feature>
<comment type="cofactor">
    <cofactor evidence="13">
        <name>[2Fe-2S] cluster</name>
        <dbReference type="ChEBI" id="CHEBI:190135"/>
    </cofactor>
    <text evidence="13">Binds 1 [2Fe-2S] cluster. The cluster is coordinated with 3 cysteines and 1 arginine.</text>
</comment>
<comment type="subunit">
    <text evidence="13">Homodimer.</text>
</comment>
<dbReference type="SUPFAM" id="SSF102114">
    <property type="entry name" value="Radical SAM enzymes"/>
    <property type="match status" value="1"/>
</dbReference>
<dbReference type="SFLD" id="SFLDF00272">
    <property type="entry name" value="biotin_synthase"/>
    <property type="match status" value="1"/>
</dbReference>
<dbReference type="SMART" id="SM00876">
    <property type="entry name" value="BATS"/>
    <property type="match status" value="1"/>
</dbReference>
<dbReference type="Proteomes" id="UP000007374">
    <property type="component" value="Unassembled WGS sequence"/>
</dbReference>
<dbReference type="PIRSF" id="PIRSF001619">
    <property type="entry name" value="Biotin_synth"/>
    <property type="match status" value="1"/>
</dbReference>
<evidence type="ECO:0000256" key="12">
    <source>
        <dbReference type="ARBA" id="ARBA00051157"/>
    </source>
</evidence>
<evidence type="ECO:0000256" key="2">
    <source>
        <dbReference type="ARBA" id="ARBA00010765"/>
    </source>
</evidence>
<evidence type="ECO:0000256" key="13">
    <source>
        <dbReference type="HAMAP-Rule" id="MF_01694"/>
    </source>
</evidence>
<dbReference type="InterPro" id="IPR058240">
    <property type="entry name" value="rSAM_sf"/>
</dbReference>
<evidence type="ECO:0000313" key="16">
    <source>
        <dbReference type="EMBL" id="EKF44284.1"/>
    </source>
</evidence>
<keyword evidence="11 13" id="KW-0411">Iron-sulfur</keyword>
<dbReference type="SFLD" id="SFLDS00029">
    <property type="entry name" value="Radical_SAM"/>
    <property type="match status" value="1"/>
</dbReference>
<evidence type="ECO:0000256" key="10">
    <source>
        <dbReference type="ARBA" id="ARBA00023004"/>
    </source>
</evidence>
<dbReference type="AlphaFoldDB" id="K2P2E6"/>
<dbReference type="CDD" id="cd01335">
    <property type="entry name" value="Radical_SAM"/>
    <property type="match status" value="1"/>
</dbReference>
<keyword evidence="7 13" id="KW-0001">2Fe-2S</keyword>
<evidence type="ECO:0000256" key="9">
    <source>
        <dbReference type="ARBA" id="ARBA00022756"/>
    </source>
</evidence>
<dbReference type="GO" id="GO:0004076">
    <property type="term" value="F:biotin synthase activity"/>
    <property type="evidence" value="ECO:0007669"/>
    <property type="project" value="UniProtKB-UniRule"/>
</dbReference>
<keyword evidence="4 13" id="KW-0004">4Fe-4S</keyword>
<organism evidence="16 17">
    <name type="scientific">Nitratireductor indicus C115</name>
    <dbReference type="NCBI Taxonomy" id="1231190"/>
    <lineage>
        <taxon>Bacteria</taxon>
        <taxon>Pseudomonadati</taxon>
        <taxon>Pseudomonadota</taxon>
        <taxon>Alphaproteobacteria</taxon>
        <taxon>Hyphomicrobiales</taxon>
        <taxon>Phyllobacteriaceae</taxon>
        <taxon>Nitratireductor</taxon>
    </lineage>
</organism>
<feature type="binding site" evidence="13 14">
    <location>
        <position position="195"/>
    </location>
    <ligand>
        <name>[2Fe-2S] cluster</name>
        <dbReference type="ChEBI" id="CHEBI:190135"/>
    </ligand>
</feature>
<keyword evidence="10 13" id="KW-0408">Iron</keyword>
<dbReference type="InterPro" id="IPR002684">
    <property type="entry name" value="Biotin_synth/BioAB"/>
</dbReference>
<dbReference type="InterPro" id="IPR010722">
    <property type="entry name" value="BATS_dom"/>
</dbReference>
<dbReference type="RefSeq" id="WP_009449363.1">
    <property type="nucleotide sequence ID" value="NZ_AMSI01000001.1"/>
</dbReference>
<evidence type="ECO:0000256" key="11">
    <source>
        <dbReference type="ARBA" id="ARBA00023014"/>
    </source>
</evidence>
<dbReference type="HAMAP" id="MF_01694">
    <property type="entry name" value="BioB"/>
    <property type="match status" value="1"/>
</dbReference>
<comment type="cofactor">
    <cofactor evidence="13 14">
        <name>[4Fe-4S] cluster</name>
        <dbReference type="ChEBI" id="CHEBI:49883"/>
    </cofactor>
    <text evidence="13 14">Binds 1 [4Fe-4S] cluster. The cluster is coordinated with 3 cysteines and an exchangeable S-adenosyl-L-methionine.</text>
</comment>
<dbReference type="InterPro" id="IPR006638">
    <property type="entry name" value="Elp3/MiaA/NifB-like_rSAM"/>
</dbReference>
<dbReference type="GO" id="GO:0005506">
    <property type="term" value="F:iron ion binding"/>
    <property type="evidence" value="ECO:0007669"/>
    <property type="project" value="UniProtKB-UniRule"/>
</dbReference>
<evidence type="ECO:0000256" key="5">
    <source>
        <dbReference type="ARBA" id="ARBA00022679"/>
    </source>
</evidence>
<dbReference type="eggNOG" id="COG0502">
    <property type="taxonomic scope" value="Bacteria"/>
</dbReference>
<evidence type="ECO:0000256" key="3">
    <source>
        <dbReference type="ARBA" id="ARBA00012236"/>
    </source>
</evidence>
<keyword evidence="17" id="KW-1185">Reference proteome</keyword>
<dbReference type="InterPro" id="IPR007197">
    <property type="entry name" value="rSAM"/>
</dbReference>
<dbReference type="Gene3D" id="3.20.20.70">
    <property type="entry name" value="Aldolase class I"/>
    <property type="match status" value="1"/>
</dbReference>
<feature type="binding site" evidence="13 14">
    <location>
        <position position="267"/>
    </location>
    <ligand>
        <name>[2Fe-2S] cluster</name>
        <dbReference type="ChEBI" id="CHEBI:190135"/>
    </ligand>
</feature>
<feature type="binding site" evidence="13 14">
    <location>
        <position position="103"/>
    </location>
    <ligand>
        <name>[2Fe-2S] cluster</name>
        <dbReference type="ChEBI" id="CHEBI:190135"/>
    </ligand>
</feature>
<dbReference type="EMBL" id="AMSI01000001">
    <property type="protein sequence ID" value="EKF44284.1"/>
    <property type="molecule type" value="Genomic_DNA"/>
</dbReference>
<dbReference type="PANTHER" id="PTHR22976">
    <property type="entry name" value="BIOTIN SYNTHASE"/>
    <property type="match status" value="1"/>
</dbReference>
<evidence type="ECO:0000313" key="17">
    <source>
        <dbReference type="Proteomes" id="UP000007374"/>
    </source>
</evidence>
<keyword evidence="9 13" id="KW-0093">Biotin biosynthesis</keyword>
<comment type="similarity">
    <text evidence="2 13">Belongs to the radical SAM superfamily. Biotin synthase family.</text>
</comment>
<evidence type="ECO:0000256" key="6">
    <source>
        <dbReference type="ARBA" id="ARBA00022691"/>
    </source>
</evidence>
<dbReference type="UniPathway" id="UPA00078">
    <property type="reaction ID" value="UER00162"/>
</dbReference>
<evidence type="ECO:0000256" key="14">
    <source>
        <dbReference type="PIRSR" id="PIRSR001619-1"/>
    </source>
</evidence>
<comment type="pathway">
    <text evidence="1 13">Cofactor biosynthesis; biotin biosynthesis; biotin from 7,8-diaminononanoate: step 2/2.</text>
</comment>
<dbReference type="SFLD" id="SFLDG01278">
    <property type="entry name" value="biotin_synthase_like"/>
    <property type="match status" value="1"/>
</dbReference>
<keyword evidence="6 13" id="KW-0949">S-adenosyl-L-methionine</keyword>
<feature type="domain" description="Radical SAM core" evidence="15">
    <location>
        <begin position="43"/>
        <end position="272"/>
    </location>
</feature>
<dbReference type="InterPro" id="IPR013785">
    <property type="entry name" value="Aldolase_TIM"/>
</dbReference>
<proteinExistence type="inferred from homology"/>
<dbReference type="NCBIfam" id="TIGR00433">
    <property type="entry name" value="bioB"/>
    <property type="match status" value="1"/>
</dbReference>
<dbReference type="PROSITE" id="PS51918">
    <property type="entry name" value="RADICAL_SAM"/>
    <property type="match status" value="1"/>
</dbReference>
<comment type="caution">
    <text evidence="16">The sequence shown here is derived from an EMBL/GenBank/DDBJ whole genome shotgun (WGS) entry which is preliminary data.</text>
</comment>
<dbReference type="GO" id="GO:0009102">
    <property type="term" value="P:biotin biosynthetic process"/>
    <property type="evidence" value="ECO:0007669"/>
    <property type="project" value="UniProtKB-UniRule"/>
</dbReference>
<dbReference type="Pfam" id="PF06968">
    <property type="entry name" value="BATS"/>
    <property type="match status" value="1"/>
</dbReference>
<dbReference type="GO" id="GO:0051539">
    <property type="term" value="F:4 iron, 4 sulfur cluster binding"/>
    <property type="evidence" value="ECO:0007669"/>
    <property type="project" value="UniProtKB-KW"/>
</dbReference>
<gene>
    <name evidence="13" type="primary">bioB</name>
    <name evidence="16" type="ORF">NA8A_01040</name>
</gene>
<comment type="function">
    <text evidence="13">Catalyzes the conversion of dethiobiotin (DTB) to biotin by the insertion of a sulfur atom into dethiobiotin via a radical-based mechanism.</text>
</comment>
<sequence length="334" mass="36029">MSAADQTIRHDWTVEQIVTLHELPLLELVGRANAVHRRYHDPNRVQKASLLSIKTGGCPENCAYCPQSAHHREVALTRDRLMDPARVLAMAAKARAAGAERFCMGAAWRQVRDGKEFDAVIAMVEGVRALGMEACVTLGMLKPHQAERLAAAGLTAYNHNLDTSPEFYGRIISTRTYEDRLETLATVRAFGIDLCCGGIIGMGETVRDRASMLQVLAAMAPHPESVPINALVPVKGTPLADRPLIDPLELVRMVATTRLVMPVATIRLSAGRSTLNREAQILCLLAGANSVFYGEALLTTPNAEIGEDAELFAAIGKPRRAGGAQAVELAHGGQ</sequence>
<accession>K2P2E6</accession>
<reference evidence="16 17" key="1">
    <citation type="journal article" date="2012" name="J. Bacteriol.">
        <title>Genome Sequence of Nitratireductor indicus Type Strain C115.</title>
        <authorList>
            <person name="Lai Q."/>
            <person name="Li G."/>
            <person name="Yu Z."/>
            <person name="Shao Z."/>
        </authorList>
    </citation>
    <scope>NUCLEOTIDE SEQUENCE [LARGE SCALE GENOMIC DNA]</scope>
    <source>
        <strain evidence="16 17">C115</strain>
    </source>
</reference>
<dbReference type="SFLD" id="SFLDG01060">
    <property type="entry name" value="BATS_domain_containing"/>
    <property type="match status" value="1"/>
</dbReference>
<evidence type="ECO:0000256" key="4">
    <source>
        <dbReference type="ARBA" id="ARBA00022485"/>
    </source>
</evidence>
<feature type="binding site" evidence="13 14">
    <location>
        <position position="65"/>
    </location>
    <ligand>
        <name>[4Fe-4S] cluster</name>
        <dbReference type="ChEBI" id="CHEBI:49883"/>
        <note>4Fe-4S-S-AdoMet</note>
    </ligand>
</feature>
<dbReference type="SMART" id="SM00729">
    <property type="entry name" value="Elp3"/>
    <property type="match status" value="1"/>
</dbReference>
<dbReference type="STRING" id="721133.SAMN05216176_102209"/>
<comment type="catalytic activity">
    <reaction evidence="12 13">
        <text>(4R,5S)-dethiobiotin + (sulfur carrier)-SH + 2 reduced [2Fe-2S]-[ferredoxin] + 2 S-adenosyl-L-methionine = (sulfur carrier)-H + biotin + 2 5'-deoxyadenosine + 2 L-methionine + 2 oxidized [2Fe-2S]-[ferredoxin]</text>
        <dbReference type="Rhea" id="RHEA:22060"/>
        <dbReference type="Rhea" id="RHEA-COMP:10000"/>
        <dbReference type="Rhea" id="RHEA-COMP:10001"/>
        <dbReference type="Rhea" id="RHEA-COMP:14737"/>
        <dbReference type="Rhea" id="RHEA-COMP:14739"/>
        <dbReference type="ChEBI" id="CHEBI:17319"/>
        <dbReference type="ChEBI" id="CHEBI:29917"/>
        <dbReference type="ChEBI" id="CHEBI:33737"/>
        <dbReference type="ChEBI" id="CHEBI:33738"/>
        <dbReference type="ChEBI" id="CHEBI:57586"/>
        <dbReference type="ChEBI" id="CHEBI:57844"/>
        <dbReference type="ChEBI" id="CHEBI:59789"/>
        <dbReference type="ChEBI" id="CHEBI:64428"/>
        <dbReference type="ChEBI" id="CHEBI:149473"/>
        <dbReference type="EC" id="2.8.1.6"/>
    </reaction>
</comment>
<dbReference type="OrthoDB" id="9786826at2"/>
<feature type="binding site" evidence="13 14">
    <location>
        <position position="62"/>
    </location>
    <ligand>
        <name>[4Fe-4S] cluster</name>
        <dbReference type="ChEBI" id="CHEBI:49883"/>
        <note>4Fe-4S-S-AdoMet</note>
    </ligand>
</feature>
<keyword evidence="8 13" id="KW-0479">Metal-binding</keyword>
<dbReference type="PATRIC" id="fig|1231190.3.peg.222"/>
<protein>
    <recommendedName>
        <fullName evidence="3 13">Biotin synthase</fullName>
        <ecNumber evidence="3 13">2.8.1.6</ecNumber>
    </recommendedName>
</protein>
<feature type="binding site" evidence="13 14">
    <location>
        <position position="135"/>
    </location>
    <ligand>
        <name>[2Fe-2S] cluster</name>
        <dbReference type="ChEBI" id="CHEBI:190135"/>
    </ligand>
</feature>
<comment type="cofactor">
    <cofactor evidence="14">
        <name>[2Fe-2S] cluster</name>
        <dbReference type="ChEBI" id="CHEBI:190135"/>
    </cofactor>
    <text evidence="14">Binds 1 [2Fe-2S] cluster. The cluster is coordinated with 3 cysteines and 1 arginine.</text>
</comment>
<keyword evidence="5 13" id="KW-0808">Transferase</keyword>